<dbReference type="SMART" id="SM00184">
    <property type="entry name" value="RING"/>
    <property type="match status" value="1"/>
</dbReference>
<evidence type="ECO:0000256" key="2">
    <source>
        <dbReference type="ARBA" id="ARBA00022771"/>
    </source>
</evidence>
<dbReference type="GO" id="GO:0008270">
    <property type="term" value="F:zinc ion binding"/>
    <property type="evidence" value="ECO:0007669"/>
    <property type="project" value="UniProtKB-KW"/>
</dbReference>
<evidence type="ECO:0000259" key="6">
    <source>
        <dbReference type="PROSITE" id="PS50089"/>
    </source>
</evidence>
<comment type="caution">
    <text evidence="7">The sequence shown here is derived from an EMBL/GenBank/DDBJ whole genome shotgun (WGS) entry which is preliminary data.</text>
</comment>
<dbReference type="Gene3D" id="3.10.20.90">
    <property type="entry name" value="Phosphatidylinositol 3-kinase Catalytic Subunit, Chain A, domain 1"/>
    <property type="match status" value="1"/>
</dbReference>
<dbReference type="SUPFAM" id="SSF57850">
    <property type="entry name" value="RING/U-box"/>
    <property type="match status" value="1"/>
</dbReference>
<protein>
    <recommendedName>
        <fullName evidence="6">RING-type domain-containing protein</fullName>
    </recommendedName>
</protein>
<dbReference type="GO" id="GO:0004842">
    <property type="term" value="F:ubiquitin-protein transferase activity"/>
    <property type="evidence" value="ECO:0007669"/>
    <property type="project" value="InterPro"/>
</dbReference>
<feature type="domain" description="RING-type" evidence="6">
    <location>
        <begin position="19"/>
        <end position="60"/>
    </location>
</feature>
<evidence type="ECO:0000256" key="1">
    <source>
        <dbReference type="ARBA" id="ARBA00022723"/>
    </source>
</evidence>
<accession>A0AAN7JJT0</accession>
<dbReference type="AlphaFoldDB" id="A0AAN7JJT0"/>
<evidence type="ECO:0000256" key="4">
    <source>
        <dbReference type="PROSITE-ProRule" id="PRU00175"/>
    </source>
</evidence>
<dbReference type="Proteomes" id="UP001345219">
    <property type="component" value="Chromosome 20"/>
</dbReference>
<proteinExistence type="predicted"/>
<evidence type="ECO:0000313" key="8">
    <source>
        <dbReference type="Proteomes" id="UP001345219"/>
    </source>
</evidence>
<organism evidence="7 8">
    <name type="scientific">Trapa incisa</name>
    <dbReference type="NCBI Taxonomy" id="236973"/>
    <lineage>
        <taxon>Eukaryota</taxon>
        <taxon>Viridiplantae</taxon>
        <taxon>Streptophyta</taxon>
        <taxon>Embryophyta</taxon>
        <taxon>Tracheophyta</taxon>
        <taxon>Spermatophyta</taxon>
        <taxon>Magnoliopsida</taxon>
        <taxon>eudicotyledons</taxon>
        <taxon>Gunneridae</taxon>
        <taxon>Pentapetalae</taxon>
        <taxon>rosids</taxon>
        <taxon>malvids</taxon>
        <taxon>Myrtales</taxon>
        <taxon>Lythraceae</taxon>
        <taxon>Trapa</taxon>
    </lineage>
</organism>
<keyword evidence="3" id="KW-0862">Zinc</keyword>
<dbReference type="InterPro" id="IPR017907">
    <property type="entry name" value="Znf_RING_CS"/>
</dbReference>
<dbReference type="PROSITE" id="PS00518">
    <property type="entry name" value="ZF_RING_1"/>
    <property type="match status" value="1"/>
</dbReference>
<dbReference type="PROSITE" id="PS50089">
    <property type="entry name" value="ZF_RING_2"/>
    <property type="match status" value="1"/>
</dbReference>
<feature type="region of interest" description="Disordered" evidence="5">
    <location>
        <begin position="118"/>
        <end position="203"/>
    </location>
</feature>
<dbReference type="InterPro" id="IPR044807">
    <property type="entry name" value="DRIP1-like"/>
</dbReference>
<dbReference type="PANTHER" id="PTHR46293">
    <property type="entry name" value="E3 UBIQUITIN PROTEIN LIGASE DRIP1"/>
    <property type="match status" value="1"/>
</dbReference>
<dbReference type="Pfam" id="PF13923">
    <property type="entry name" value="zf-C3HC4_2"/>
    <property type="match status" value="1"/>
</dbReference>
<feature type="compositionally biased region" description="Low complexity" evidence="5">
    <location>
        <begin position="137"/>
        <end position="146"/>
    </location>
</feature>
<feature type="region of interest" description="Disordered" evidence="5">
    <location>
        <begin position="225"/>
        <end position="251"/>
    </location>
</feature>
<sequence>MMGQAAKVKRERIETCMKCPICDKLLKEATTISLCLHTFCRKCIYKKLSDEESDCCPVCNIDLGCLPEEKLRPDHNLQDIRTKIFPLKRKIEALKILPTAPPQPKKKERLLSSLVVSTPKVSMQTGTTGRRTKALARRAASSRNSSFVSEEPNNKKKEDSSAEDATGGSSSQDSPKKLIKPKESSPDETSNERKLPINTKNSTNVKNEKFNLWTPLNCLVEAANRTKSSKQTSPLTNLAESANGSKSSKLSLQGTSFSKMDKPTGSTHNLLRFKTTPEGGLMMSKAKNKDPGVLQWDNNGTSSGTGSGVVKRKGVRGVNMKKAAASEVVALPAQQLLDVSGSKQLRRIRPVWFSLVALEDQKGEAPLPQIPACYLTIKDGSVPVSIIKKYIASKLHLTDESEVEILCRGQPVLPTLQLHHLVDLWIRTSGTSKRVTATVGTSAKDFVMVLTYCRKVQSRWS</sequence>
<keyword evidence="1" id="KW-0479">Metal-binding</keyword>
<dbReference type="InterPro" id="IPR013083">
    <property type="entry name" value="Znf_RING/FYVE/PHD"/>
</dbReference>
<gene>
    <name evidence="7" type="ORF">SAY87_025774</name>
</gene>
<evidence type="ECO:0000256" key="5">
    <source>
        <dbReference type="SAM" id="MobiDB-lite"/>
    </source>
</evidence>
<feature type="region of interest" description="Disordered" evidence="5">
    <location>
        <begin position="280"/>
        <end position="311"/>
    </location>
</feature>
<feature type="compositionally biased region" description="Basic and acidic residues" evidence="5">
    <location>
        <begin position="174"/>
        <end position="195"/>
    </location>
</feature>
<keyword evidence="8" id="KW-1185">Reference proteome</keyword>
<evidence type="ECO:0000313" key="7">
    <source>
        <dbReference type="EMBL" id="KAK4746737.1"/>
    </source>
</evidence>
<dbReference type="PANTHER" id="PTHR46293:SF1">
    <property type="entry name" value="OS03G0632800 PROTEIN"/>
    <property type="match status" value="1"/>
</dbReference>
<evidence type="ECO:0000256" key="3">
    <source>
        <dbReference type="ARBA" id="ARBA00022833"/>
    </source>
</evidence>
<name>A0AAN7JJT0_9MYRT</name>
<reference evidence="7 8" key="1">
    <citation type="journal article" date="2023" name="Hortic Res">
        <title>Pangenome of water caltrop reveals structural variations and asymmetric subgenome divergence after allopolyploidization.</title>
        <authorList>
            <person name="Zhang X."/>
            <person name="Chen Y."/>
            <person name="Wang L."/>
            <person name="Yuan Y."/>
            <person name="Fang M."/>
            <person name="Shi L."/>
            <person name="Lu R."/>
            <person name="Comes H.P."/>
            <person name="Ma Y."/>
            <person name="Chen Y."/>
            <person name="Huang G."/>
            <person name="Zhou Y."/>
            <person name="Zheng Z."/>
            <person name="Qiu Y."/>
        </authorList>
    </citation>
    <scope>NUCLEOTIDE SEQUENCE [LARGE SCALE GENOMIC DNA]</scope>
    <source>
        <tissue evidence="7">Roots</tissue>
    </source>
</reference>
<keyword evidence="2 4" id="KW-0863">Zinc-finger</keyword>
<dbReference type="Gene3D" id="3.30.40.10">
    <property type="entry name" value="Zinc/RING finger domain, C3HC4 (zinc finger)"/>
    <property type="match status" value="1"/>
</dbReference>
<dbReference type="InterPro" id="IPR001841">
    <property type="entry name" value="Znf_RING"/>
</dbReference>
<dbReference type="CDD" id="cd16525">
    <property type="entry name" value="RING-HC_PCGF"/>
    <property type="match status" value="1"/>
</dbReference>
<dbReference type="EMBL" id="JAXIOK010000020">
    <property type="protein sequence ID" value="KAK4746737.1"/>
    <property type="molecule type" value="Genomic_DNA"/>
</dbReference>